<evidence type="ECO:0000313" key="2">
    <source>
        <dbReference type="EMBL" id="NUY05712.1"/>
    </source>
</evidence>
<evidence type="ECO:0000313" key="3">
    <source>
        <dbReference type="Proteomes" id="UP000594380"/>
    </source>
</evidence>
<dbReference type="AlphaFoldDB" id="A0A7Y6K7H8"/>
<reference evidence="2 3" key="1">
    <citation type="submission" date="2020-02" db="EMBL/GenBank/DDBJ databases">
        <title>Paraburkholderia simonii sp. nov. and Paraburkholderia youngii sp. nov. Brazilian and Mexican Mimosa-associated rhizobia.</title>
        <authorList>
            <person name="Mavima L."/>
            <person name="Beukes C.W."/>
            <person name="Chan W.Y."/>
            <person name="Palmer M."/>
            <person name="De Meyer S.E."/>
            <person name="James E.K."/>
            <person name="Venter S.N."/>
            <person name="Steenkamp E.T."/>
        </authorList>
    </citation>
    <scope>NUCLEOTIDE SEQUENCE [LARGE SCALE GENOMIC DNA]</scope>
    <source>
        <strain evidence="2 3">JPY169</strain>
    </source>
</reference>
<evidence type="ECO:0000259" key="1">
    <source>
        <dbReference type="PROSITE" id="PS50532"/>
    </source>
</evidence>
<dbReference type="EMBL" id="JAALDK010000003">
    <property type="protein sequence ID" value="NUY05712.1"/>
    <property type="molecule type" value="Genomic_DNA"/>
</dbReference>
<organism evidence="2 3">
    <name type="scientific">Paraburkholderia youngii</name>
    <dbReference type="NCBI Taxonomy" id="2782701"/>
    <lineage>
        <taxon>Bacteria</taxon>
        <taxon>Pseudomonadati</taxon>
        <taxon>Pseudomonadota</taxon>
        <taxon>Betaproteobacteria</taxon>
        <taxon>Burkholderiales</taxon>
        <taxon>Burkholderiaceae</taxon>
        <taxon>Paraburkholderia</taxon>
    </lineage>
</organism>
<name>A0A7Y6K7H8_9BURK</name>
<sequence length="160" mass="17844">MIKDVLRPKHESRFSHARIAAALQISKGVVSKYVSLAANAGLAWDELRELDEAAIAARLLPGSRSSAYVPPDYARIHQELRRKGVTLTLLWQEYVDAHPGGKTYRHTRFCEHYHTWAKSLKRSMRQVHKAGEKLFVDYAGPTIAVADGTRAHVFVAALGA</sequence>
<dbReference type="PROSITE" id="PS50532">
    <property type="entry name" value="HTH_IS408"/>
    <property type="match status" value="1"/>
</dbReference>
<dbReference type="InterPro" id="IPR017895">
    <property type="entry name" value="HTH_IS408/IS1162_type"/>
</dbReference>
<feature type="domain" description="HTH IS408-type" evidence="1">
    <location>
        <begin position="2"/>
        <end position="80"/>
    </location>
</feature>
<comment type="caution">
    <text evidence="2">The sequence shown here is derived from an EMBL/GenBank/DDBJ whole genome shotgun (WGS) entry which is preliminary data.</text>
</comment>
<gene>
    <name evidence="2" type="ORF">G5S42_40085</name>
</gene>
<dbReference type="Proteomes" id="UP000594380">
    <property type="component" value="Unassembled WGS sequence"/>
</dbReference>
<protein>
    <submittedName>
        <fullName evidence="2">Transposase</fullName>
    </submittedName>
</protein>
<proteinExistence type="predicted"/>
<accession>A0A7Y6K7H8</accession>